<evidence type="ECO:0000313" key="6">
    <source>
        <dbReference type="Proteomes" id="UP001189143"/>
    </source>
</evidence>
<dbReference type="Pfam" id="PF13529">
    <property type="entry name" value="Peptidase_C39_2"/>
    <property type="match status" value="1"/>
</dbReference>
<name>A0AAD2DCD9_9CLOT</name>
<dbReference type="RefSeq" id="WP_210886790.1">
    <property type="nucleotide sequence ID" value="NZ_CAMRXC010000066.1"/>
</dbReference>
<dbReference type="GO" id="GO:0004553">
    <property type="term" value="F:hydrolase activity, hydrolyzing O-glycosyl compounds"/>
    <property type="evidence" value="ECO:0007669"/>
    <property type="project" value="InterPro"/>
</dbReference>
<dbReference type="PANTHER" id="PTHR39160">
    <property type="entry name" value="CELL WALL-BINDING PROTEIN YOCH"/>
    <property type="match status" value="1"/>
</dbReference>
<reference evidence="5" key="1">
    <citation type="submission" date="2022-10" db="EMBL/GenBank/DDBJ databases">
        <authorList>
            <person name="Aires J."/>
            <person name="Mesa V."/>
        </authorList>
    </citation>
    <scope>NUCLEOTIDE SEQUENCE</scope>
    <source>
        <strain evidence="5">Clostridium neonatale JD116</strain>
    </source>
</reference>
<feature type="transmembrane region" description="Helical" evidence="2">
    <location>
        <begin position="42"/>
        <end position="64"/>
    </location>
</feature>
<feature type="domain" description="Peptidase C39-like" evidence="4">
    <location>
        <begin position="396"/>
        <end position="540"/>
    </location>
</feature>
<proteinExistence type="predicted"/>
<gene>
    <name evidence="5" type="ORF">CNEO2_180013</name>
</gene>
<dbReference type="InterPro" id="IPR036908">
    <property type="entry name" value="RlpA-like_sf"/>
</dbReference>
<evidence type="ECO:0008006" key="7">
    <source>
        <dbReference type="Google" id="ProtNLM"/>
    </source>
</evidence>
<dbReference type="InterPro" id="IPR010611">
    <property type="entry name" value="3D_dom"/>
</dbReference>
<evidence type="ECO:0000259" key="4">
    <source>
        <dbReference type="Pfam" id="PF13529"/>
    </source>
</evidence>
<evidence type="ECO:0000259" key="3">
    <source>
        <dbReference type="Pfam" id="PF06725"/>
    </source>
</evidence>
<feature type="domain" description="3D" evidence="3">
    <location>
        <begin position="609"/>
        <end position="687"/>
    </location>
</feature>
<dbReference type="GO" id="GO:0019867">
    <property type="term" value="C:outer membrane"/>
    <property type="evidence" value="ECO:0007669"/>
    <property type="project" value="InterPro"/>
</dbReference>
<evidence type="ECO:0000313" key="5">
    <source>
        <dbReference type="EMBL" id="CAI3550283.1"/>
    </source>
</evidence>
<protein>
    <recommendedName>
        <fullName evidence="7">Cell wall-binding protein YocH</fullName>
    </recommendedName>
</protein>
<dbReference type="InterPro" id="IPR051933">
    <property type="entry name" value="Resuscitation_pf_RpfB"/>
</dbReference>
<dbReference type="PANTHER" id="PTHR39160:SF4">
    <property type="entry name" value="RESUSCITATION-PROMOTING FACTOR RPFB"/>
    <property type="match status" value="1"/>
</dbReference>
<organism evidence="5 6">
    <name type="scientific">Clostridium neonatale</name>
    <dbReference type="NCBI Taxonomy" id="137838"/>
    <lineage>
        <taxon>Bacteria</taxon>
        <taxon>Bacillati</taxon>
        <taxon>Bacillota</taxon>
        <taxon>Clostridia</taxon>
        <taxon>Eubacteriales</taxon>
        <taxon>Clostridiaceae</taxon>
        <taxon>Clostridium</taxon>
    </lineage>
</organism>
<dbReference type="Gene3D" id="2.40.40.10">
    <property type="entry name" value="RlpA-like domain"/>
    <property type="match status" value="1"/>
</dbReference>
<dbReference type="InterPro" id="IPR059180">
    <property type="entry name" value="3D_YorM"/>
</dbReference>
<dbReference type="Pfam" id="PF06725">
    <property type="entry name" value="3D"/>
    <property type="match status" value="1"/>
</dbReference>
<keyword evidence="2" id="KW-0472">Membrane</keyword>
<evidence type="ECO:0000256" key="1">
    <source>
        <dbReference type="ARBA" id="ARBA00022729"/>
    </source>
</evidence>
<dbReference type="Proteomes" id="UP001189143">
    <property type="component" value="Unassembled WGS sequence"/>
</dbReference>
<evidence type="ECO:0000256" key="2">
    <source>
        <dbReference type="SAM" id="Phobius"/>
    </source>
</evidence>
<dbReference type="CDD" id="cd14667">
    <property type="entry name" value="3D_containing_proteins"/>
    <property type="match status" value="1"/>
</dbReference>
<keyword evidence="1" id="KW-0732">Signal</keyword>
<accession>A0AAD2DCD9</accession>
<dbReference type="EMBL" id="CAMTCP010000099">
    <property type="protein sequence ID" value="CAI3550283.1"/>
    <property type="molecule type" value="Genomic_DNA"/>
</dbReference>
<dbReference type="AlphaFoldDB" id="A0AAD2DCD9"/>
<dbReference type="InterPro" id="IPR039564">
    <property type="entry name" value="Peptidase_C39-like"/>
</dbReference>
<sequence length="689" mass="76954">MGFLISAIDFFKNLVVAKRKVVNGEEIKVNYVKIIRKALGKYIVWAFIIILLFGTILYSITFAVNETWEYLTKLTNSTDIDVIYDKLANMTEEERLAFEETIAFVTSEKIMKYIDKERASVPSEIYATKTINDDGNISTEQISVDISALSSQYILPWQLIGAMDIITFNGMDNDNTKVLDASNYAISQFNWATDTTRDETKYWKTWDVVTKVDPKKGASVVSDGEDDAEEHFYQVKTPLGLLDSVNTCFGLYQYEIKQDVVLVDEPYSARQLVEKKLIKTKKVLDHTETVHHSDGTTSTKKHYRTVKYYKSTYTKTRNTLIEDQMVGPTFTFNPTKFIQFLNASEYTVDDLDLLKLCLESMPNTNNILDMLDRIIEGDYGDLDFGAIGGISGAGRIPLFHQWDTRWGGDAYGSSGTIATSGCGPTSAAMVITGLQGDISKLDKNNDGICDPREAATYSVSHGYRVEGVGTSWDYFADIGKTAGLNVRQYDVSQYKKVYEELKKGNVVIASMGPGHFTSQGHFIVLSHVLEDGKIKVNDPNKEICSTTPWDFESVIVAEARQFWAFDNPNRKSSDFIATGYTAAADECAGGLGITANGTQVIGKDLRHRYIAVDTKVIPMNSIVYIEVPANVRYQTMPDGEIIDMNGYYTAVDTGSAIKGNKIDIYFGTGAGYKELCFAFGRQTVQIYLK</sequence>
<dbReference type="GO" id="GO:0009254">
    <property type="term" value="P:peptidoglycan turnover"/>
    <property type="evidence" value="ECO:0007669"/>
    <property type="project" value="InterPro"/>
</dbReference>
<dbReference type="Gene3D" id="3.90.70.10">
    <property type="entry name" value="Cysteine proteinases"/>
    <property type="match status" value="1"/>
</dbReference>
<comment type="caution">
    <text evidence="5">The sequence shown here is derived from an EMBL/GenBank/DDBJ whole genome shotgun (WGS) entry which is preliminary data.</text>
</comment>
<dbReference type="SUPFAM" id="SSF50685">
    <property type="entry name" value="Barwin-like endoglucanases"/>
    <property type="match status" value="1"/>
</dbReference>
<keyword evidence="2" id="KW-0812">Transmembrane</keyword>
<keyword evidence="2" id="KW-1133">Transmembrane helix</keyword>